<keyword evidence="1" id="KW-0472">Membrane</keyword>
<keyword evidence="1" id="KW-0812">Transmembrane</keyword>
<keyword evidence="3" id="KW-1185">Reference proteome</keyword>
<organism evidence="2 3">
    <name type="scientific">Prauserella endophytica</name>
    <dbReference type="NCBI Taxonomy" id="1592324"/>
    <lineage>
        <taxon>Bacteria</taxon>
        <taxon>Bacillati</taxon>
        <taxon>Actinomycetota</taxon>
        <taxon>Actinomycetes</taxon>
        <taxon>Pseudonocardiales</taxon>
        <taxon>Pseudonocardiaceae</taxon>
        <taxon>Prauserella</taxon>
        <taxon>Prauserella coralliicola group</taxon>
    </lineage>
</organism>
<comment type="caution">
    <text evidence="2">The sequence shown here is derived from an EMBL/GenBank/DDBJ whole genome shotgun (WGS) entry which is preliminary data.</text>
</comment>
<feature type="transmembrane region" description="Helical" evidence="1">
    <location>
        <begin position="40"/>
        <end position="61"/>
    </location>
</feature>
<evidence type="ECO:0008006" key="4">
    <source>
        <dbReference type="Google" id="ProtNLM"/>
    </source>
</evidence>
<accession>A0ABY2RUX6</accession>
<dbReference type="Proteomes" id="UP000309992">
    <property type="component" value="Unassembled WGS sequence"/>
</dbReference>
<evidence type="ECO:0000256" key="1">
    <source>
        <dbReference type="SAM" id="Phobius"/>
    </source>
</evidence>
<dbReference type="EMBL" id="SWMS01000030">
    <property type="protein sequence ID" value="TKG61513.1"/>
    <property type="molecule type" value="Genomic_DNA"/>
</dbReference>
<evidence type="ECO:0000313" key="2">
    <source>
        <dbReference type="EMBL" id="TKG61513.1"/>
    </source>
</evidence>
<gene>
    <name evidence="2" type="ORF">FCN18_33270</name>
</gene>
<feature type="transmembrane region" description="Helical" evidence="1">
    <location>
        <begin position="73"/>
        <end position="98"/>
    </location>
</feature>
<proteinExistence type="predicted"/>
<name>A0ABY2RUX6_9PSEU</name>
<keyword evidence="1" id="KW-1133">Transmembrane helix</keyword>
<dbReference type="RefSeq" id="WP_137096989.1">
    <property type="nucleotide sequence ID" value="NZ_SWMS01000030.1"/>
</dbReference>
<protein>
    <recommendedName>
        <fullName evidence="4">DUF4190 domain-containing protein</fullName>
    </recommendedName>
</protein>
<evidence type="ECO:0000313" key="3">
    <source>
        <dbReference type="Proteomes" id="UP000309992"/>
    </source>
</evidence>
<sequence>MSMLTVAADYATAFLAQPPNPGPQPPPGLENFGNSLISWIKWGVLVAGMVGILASAIMVIVGRRGRNEVAVQGFMGVGYGLVGLAIASVAAVLVGAFAL</sequence>
<reference evidence="2 3" key="1">
    <citation type="journal article" date="2015" name="Antonie Van Leeuwenhoek">
        <title>Prauserella endophytica sp. nov., an endophytic actinobacterium isolated from Tamarix taklamakanensis.</title>
        <authorList>
            <person name="Liu J.M."/>
            <person name="Habden X."/>
            <person name="Guo L."/>
            <person name="Tuo L."/>
            <person name="Jiang Z.K."/>
            <person name="Liu S.W."/>
            <person name="Liu X.F."/>
            <person name="Chen L."/>
            <person name="Li R.F."/>
            <person name="Zhang Y.Q."/>
            <person name="Sun C.H."/>
        </authorList>
    </citation>
    <scope>NUCLEOTIDE SEQUENCE [LARGE SCALE GENOMIC DNA]</scope>
    <source>
        <strain evidence="2 3">CGMCC 4.7182</strain>
    </source>
</reference>